<dbReference type="CDD" id="cd11325">
    <property type="entry name" value="AmyAc_GTHase"/>
    <property type="match status" value="1"/>
</dbReference>
<evidence type="ECO:0000256" key="5">
    <source>
        <dbReference type="ARBA" id="ARBA00015938"/>
    </source>
</evidence>
<dbReference type="Gene3D" id="3.20.20.80">
    <property type="entry name" value="Glycosidases"/>
    <property type="match status" value="1"/>
</dbReference>
<dbReference type="Proteomes" id="UP000636264">
    <property type="component" value="Unassembled WGS sequence"/>
</dbReference>
<evidence type="ECO:0000256" key="14">
    <source>
        <dbReference type="PIRNR" id="PIRNR006337"/>
    </source>
</evidence>
<dbReference type="PIRSF" id="PIRSF006337">
    <property type="entry name" value="Trehalose_TreZ"/>
    <property type="match status" value="1"/>
</dbReference>
<comment type="subcellular location">
    <subcellularLocation>
        <location evidence="1 15">Cytoplasm</location>
    </subcellularLocation>
</comment>
<dbReference type="SUPFAM" id="SSF51445">
    <property type="entry name" value="(Trans)glycosidases"/>
    <property type="match status" value="1"/>
</dbReference>
<feature type="region of interest" description="Disordered" evidence="17">
    <location>
        <begin position="361"/>
        <end position="383"/>
    </location>
</feature>
<evidence type="ECO:0000256" key="16">
    <source>
        <dbReference type="PIRSR" id="PIRSR006337-3"/>
    </source>
</evidence>
<dbReference type="Gene3D" id="2.60.40.1180">
    <property type="entry name" value="Golgi alpha-mannosidase II"/>
    <property type="match status" value="1"/>
</dbReference>
<organism evidence="19 20">
    <name type="scientific">Nitratireductor aestuarii</name>
    <dbReference type="NCBI Taxonomy" id="1735103"/>
    <lineage>
        <taxon>Bacteria</taxon>
        <taxon>Pseudomonadati</taxon>
        <taxon>Pseudomonadota</taxon>
        <taxon>Alphaproteobacteria</taxon>
        <taxon>Hyphomicrobiales</taxon>
        <taxon>Phyllobacteriaceae</taxon>
        <taxon>Nitratireductor</taxon>
    </lineage>
</organism>
<keyword evidence="8" id="KW-0119">Carbohydrate metabolism</keyword>
<dbReference type="Pfam" id="PF11941">
    <property type="entry name" value="DUF3459"/>
    <property type="match status" value="1"/>
</dbReference>
<sequence>MPSIGPQHWGARLLDDGEAHFRLWAPALHTLAVEIDGNAVAMNPEADGWFGVTAPAAPGARYQFLLPDGTRVPDPASQAQAGDVHGPSLLVDQEAYEWRSSDWLGRPWEEAVVYELHVGTFTPEGTFAAASQRVEHLASLGITAIEIMPVAQFGGTRGWGYDGVLPYAPHNAYGSPDDMKAFIDTCHEHGVMVLLDVVYNHFGPDGNYLSSYAPDFFDPSRNTPWGAAIAYEREPVRQFFIDNALYWLRDIRLDGLRFDAIDQIKDDKSDEEILLTIARRIRETFPERHIHLTTEDNRNVTHLHERGPNGKVMLHTAEWNDDFHNVCHVIATGETDGYYQDFADDIWTKLARSLAEGFIYQGEPSPHQESEPRGKPSAHLPPASFVNFLQNHDQTGNRALGERLTTLTDPHALEMLQAILLLSPAIPLVFMGEEYGETRPFLFFTDFTGDLAVAVREGRRREFADFTSYQGETVPDPNALNTFNQSKLDWEKLDTPEGKAQLARFRNLLDLRQKHIVPLLKNAGGNYGRVVAVEEGALAIDWQLGEKLLQLRCNFTEQELTLPEPRGVCLYSYPGAADAAASSPHLRPQSLTFWLE</sequence>
<dbReference type="GO" id="GO:0005992">
    <property type="term" value="P:trehalose biosynthetic process"/>
    <property type="evidence" value="ECO:0007669"/>
    <property type="project" value="UniProtKB-UniRule"/>
</dbReference>
<dbReference type="CDD" id="cd02853">
    <property type="entry name" value="E_set_MTHase_like_N"/>
    <property type="match status" value="1"/>
</dbReference>
<keyword evidence="20" id="KW-1185">Reference proteome</keyword>
<evidence type="ECO:0000256" key="3">
    <source>
        <dbReference type="ARBA" id="ARBA00008061"/>
    </source>
</evidence>
<comment type="catalytic activity">
    <reaction evidence="12 14">
        <text>hydrolysis of (1-&gt;4)-alpha-D-glucosidic linkage in 4-alpha-D-[(1-&gt;4)-alpha-D-glucanosyl]n trehalose to yield trehalose and (1-&gt;4)-alpha-D-glucan.</text>
        <dbReference type="EC" id="3.2.1.141"/>
    </reaction>
</comment>
<dbReference type="SMART" id="SM00642">
    <property type="entry name" value="Aamy"/>
    <property type="match status" value="1"/>
</dbReference>
<name>A0A916RXV2_9HYPH</name>
<evidence type="ECO:0000259" key="18">
    <source>
        <dbReference type="SMART" id="SM00642"/>
    </source>
</evidence>
<evidence type="ECO:0000313" key="20">
    <source>
        <dbReference type="Proteomes" id="UP000636264"/>
    </source>
</evidence>
<comment type="pathway">
    <text evidence="2 14">Glycan biosynthesis; trehalose biosynthesis.</text>
</comment>
<keyword evidence="9 14" id="KW-0326">Glycosidase</keyword>
<dbReference type="InterPro" id="IPR022567">
    <property type="entry name" value="DUF3459"/>
</dbReference>
<dbReference type="SUPFAM" id="SSF81296">
    <property type="entry name" value="E set domains"/>
    <property type="match status" value="1"/>
</dbReference>
<comment type="caution">
    <text evidence="19">The sequence shown here is derived from an EMBL/GenBank/DDBJ whole genome shotgun (WGS) entry which is preliminary data.</text>
</comment>
<protein>
    <recommendedName>
        <fullName evidence="5 13">Malto-oligosyltrehalose trehalohydrolase</fullName>
        <shortName evidence="14">MTHase</shortName>
        <ecNumber evidence="4 13">3.2.1.141</ecNumber>
    </recommendedName>
    <alternativeName>
        <fullName evidence="11 14">4-alpha-D-((1-&gt;4)-alpha-D-glucano)trehalose trehalohydrolase</fullName>
    </alternativeName>
    <alternativeName>
        <fullName evidence="10 14">Maltooligosyl trehalose trehalohydrolase</fullName>
    </alternativeName>
</protein>
<dbReference type="InterPro" id="IPR013783">
    <property type="entry name" value="Ig-like_fold"/>
</dbReference>
<feature type="domain" description="Glycosyl hydrolase family 13 catalytic" evidence="18">
    <location>
        <begin position="115"/>
        <end position="456"/>
    </location>
</feature>
<dbReference type="PANTHER" id="PTHR43651:SF11">
    <property type="entry name" value="MALTO-OLIGOSYLTREHALOSE TREHALOHYDROLASE"/>
    <property type="match status" value="1"/>
</dbReference>
<dbReference type="Gene3D" id="1.10.10.760">
    <property type="entry name" value="E-set domains of sugar-utilizing enzymes"/>
    <property type="match status" value="1"/>
</dbReference>
<dbReference type="Gene3D" id="2.60.40.10">
    <property type="entry name" value="Immunoglobulins"/>
    <property type="match status" value="1"/>
</dbReference>
<evidence type="ECO:0000256" key="4">
    <source>
        <dbReference type="ARBA" id="ARBA00012268"/>
    </source>
</evidence>
<evidence type="ECO:0000313" key="19">
    <source>
        <dbReference type="EMBL" id="GGA72126.1"/>
    </source>
</evidence>
<dbReference type="InterPro" id="IPR017853">
    <property type="entry name" value="GH"/>
</dbReference>
<reference evidence="19" key="1">
    <citation type="journal article" date="2014" name="Int. J. Syst. Evol. Microbiol.">
        <title>Complete genome sequence of Corynebacterium casei LMG S-19264T (=DSM 44701T), isolated from a smear-ripened cheese.</title>
        <authorList>
            <consortium name="US DOE Joint Genome Institute (JGI-PGF)"/>
            <person name="Walter F."/>
            <person name="Albersmeier A."/>
            <person name="Kalinowski J."/>
            <person name="Ruckert C."/>
        </authorList>
    </citation>
    <scope>NUCLEOTIDE SEQUENCE</scope>
    <source>
        <strain evidence="19">CGMCC 1.15320</strain>
    </source>
</reference>
<evidence type="ECO:0000256" key="2">
    <source>
        <dbReference type="ARBA" id="ARBA00005199"/>
    </source>
</evidence>
<evidence type="ECO:0000256" key="13">
    <source>
        <dbReference type="NCBIfam" id="TIGR02402"/>
    </source>
</evidence>
<dbReference type="InterPro" id="IPR014756">
    <property type="entry name" value="Ig_E-set"/>
</dbReference>
<evidence type="ECO:0000256" key="9">
    <source>
        <dbReference type="ARBA" id="ARBA00023295"/>
    </source>
</evidence>
<evidence type="ECO:0000256" key="15">
    <source>
        <dbReference type="PIRSR" id="PIRSR006337-1"/>
    </source>
</evidence>
<evidence type="ECO:0000256" key="10">
    <source>
        <dbReference type="ARBA" id="ARBA00032057"/>
    </source>
</evidence>
<proteinExistence type="inferred from homology"/>
<feature type="active site" description="Proton donor" evidence="15">
    <location>
        <position position="295"/>
    </location>
</feature>
<evidence type="ECO:0000256" key="1">
    <source>
        <dbReference type="ARBA" id="ARBA00004496"/>
    </source>
</evidence>
<evidence type="ECO:0000256" key="12">
    <source>
        <dbReference type="ARBA" id="ARBA00034013"/>
    </source>
</evidence>
<evidence type="ECO:0000256" key="17">
    <source>
        <dbReference type="SAM" id="MobiDB-lite"/>
    </source>
</evidence>
<keyword evidence="6" id="KW-0963">Cytoplasm</keyword>
<dbReference type="InterPro" id="IPR044901">
    <property type="entry name" value="Trehalose_TreZ_E-set_sf"/>
</dbReference>
<dbReference type="Pfam" id="PF00128">
    <property type="entry name" value="Alpha-amylase"/>
    <property type="match status" value="2"/>
</dbReference>
<keyword evidence="7 14" id="KW-0378">Hydrolase</keyword>
<accession>A0A916RXV2</accession>
<comment type="similarity">
    <text evidence="3 14">Belongs to the glycosyl hydrolase 13 family.</text>
</comment>
<feature type="active site" description="Nucleophile" evidence="15">
    <location>
        <position position="259"/>
    </location>
</feature>
<dbReference type="InterPro" id="IPR006047">
    <property type="entry name" value="GH13_cat_dom"/>
</dbReference>
<dbReference type="InterPro" id="IPR012768">
    <property type="entry name" value="Trehalose_TreZ"/>
</dbReference>
<dbReference type="RefSeq" id="WP_188721648.1">
    <property type="nucleotide sequence ID" value="NZ_BMIF01000008.1"/>
</dbReference>
<dbReference type="NCBIfam" id="TIGR02402">
    <property type="entry name" value="trehalose_TreZ"/>
    <property type="match status" value="1"/>
</dbReference>
<dbReference type="GO" id="GO:0005737">
    <property type="term" value="C:cytoplasm"/>
    <property type="evidence" value="ECO:0007669"/>
    <property type="project" value="UniProtKB-SubCell"/>
</dbReference>
<dbReference type="AlphaFoldDB" id="A0A916RXV2"/>
<dbReference type="EMBL" id="BMIF01000008">
    <property type="protein sequence ID" value="GGA72126.1"/>
    <property type="molecule type" value="Genomic_DNA"/>
</dbReference>
<gene>
    <name evidence="19" type="ORF">GCM10011385_27480</name>
</gene>
<evidence type="ECO:0000256" key="7">
    <source>
        <dbReference type="ARBA" id="ARBA00022801"/>
    </source>
</evidence>
<reference evidence="19" key="2">
    <citation type="submission" date="2020-09" db="EMBL/GenBank/DDBJ databases">
        <authorList>
            <person name="Sun Q."/>
            <person name="Zhou Y."/>
        </authorList>
    </citation>
    <scope>NUCLEOTIDE SEQUENCE</scope>
    <source>
        <strain evidence="19">CGMCC 1.15320</strain>
    </source>
</reference>
<evidence type="ECO:0000256" key="11">
    <source>
        <dbReference type="ARBA" id="ARBA00033284"/>
    </source>
</evidence>
<evidence type="ECO:0000256" key="8">
    <source>
        <dbReference type="ARBA" id="ARBA00023277"/>
    </source>
</evidence>
<dbReference type="EC" id="3.2.1.141" evidence="4 13"/>
<dbReference type="PANTHER" id="PTHR43651">
    <property type="entry name" value="1,4-ALPHA-GLUCAN-BRANCHING ENZYME"/>
    <property type="match status" value="1"/>
</dbReference>
<feature type="site" description="Transition state stabilizer" evidence="16">
    <location>
        <position position="393"/>
    </location>
</feature>
<evidence type="ECO:0000256" key="6">
    <source>
        <dbReference type="ARBA" id="ARBA00022490"/>
    </source>
</evidence>
<dbReference type="GO" id="GO:0033942">
    <property type="term" value="F:4-alpha-D-(1-&gt;4)-alpha-D-glucanotrehalose trehalohydrolase activity"/>
    <property type="evidence" value="ECO:0007669"/>
    <property type="project" value="UniProtKB-EC"/>
</dbReference>
<dbReference type="InterPro" id="IPR013780">
    <property type="entry name" value="Glyco_hydro_b"/>
</dbReference>